<reference evidence="1" key="1">
    <citation type="submission" date="2020-10" db="EMBL/GenBank/DDBJ databases">
        <authorList>
            <person name="Gilroy R."/>
        </authorList>
    </citation>
    <scope>NUCLEOTIDE SEQUENCE</scope>
    <source>
        <strain evidence="1">CHK189-12415</strain>
    </source>
</reference>
<protein>
    <submittedName>
        <fullName evidence="1">Uncharacterized protein</fullName>
    </submittedName>
</protein>
<evidence type="ECO:0000313" key="2">
    <source>
        <dbReference type="Proteomes" id="UP000824241"/>
    </source>
</evidence>
<evidence type="ECO:0000313" key="1">
    <source>
        <dbReference type="EMBL" id="HIR60490.1"/>
    </source>
</evidence>
<comment type="caution">
    <text evidence="1">The sequence shown here is derived from an EMBL/GenBank/DDBJ whole genome shotgun (WGS) entry which is preliminary data.</text>
</comment>
<dbReference type="Proteomes" id="UP000824241">
    <property type="component" value="Unassembled WGS sequence"/>
</dbReference>
<sequence length="57" mass="6263">MDFEKKMAENSDLHNLYKNITQLCTIPPVLSKTPPLPVWAAGANGTGKLLQLIEKAL</sequence>
<gene>
    <name evidence="1" type="ORF">IAB37_02815</name>
</gene>
<proteinExistence type="predicted"/>
<name>A0A9D1J4J8_9FIRM</name>
<dbReference type="AlphaFoldDB" id="A0A9D1J4J8"/>
<dbReference type="EMBL" id="DVHA01000093">
    <property type="protein sequence ID" value="HIR60490.1"/>
    <property type="molecule type" value="Genomic_DNA"/>
</dbReference>
<organism evidence="1 2">
    <name type="scientific">Candidatus Faecivivens stercoravium</name>
    <dbReference type="NCBI Taxonomy" id="2840803"/>
    <lineage>
        <taxon>Bacteria</taxon>
        <taxon>Bacillati</taxon>
        <taxon>Bacillota</taxon>
        <taxon>Clostridia</taxon>
        <taxon>Eubacteriales</taxon>
        <taxon>Oscillospiraceae</taxon>
        <taxon>Oscillospiraceae incertae sedis</taxon>
        <taxon>Candidatus Faecivivens</taxon>
    </lineage>
</organism>
<reference evidence="1" key="2">
    <citation type="journal article" date="2021" name="PeerJ">
        <title>Extensive microbial diversity within the chicken gut microbiome revealed by metagenomics and culture.</title>
        <authorList>
            <person name="Gilroy R."/>
            <person name="Ravi A."/>
            <person name="Getino M."/>
            <person name="Pursley I."/>
            <person name="Horton D.L."/>
            <person name="Alikhan N.F."/>
            <person name="Baker D."/>
            <person name="Gharbi K."/>
            <person name="Hall N."/>
            <person name="Watson M."/>
            <person name="Adriaenssens E.M."/>
            <person name="Foster-Nyarko E."/>
            <person name="Jarju S."/>
            <person name="Secka A."/>
            <person name="Antonio M."/>
            <person name="Oren A."/>
            <person name="Chaudhuri R.R."/>
            <person name="La Ragione R."/>
            <person name="Hildebrand F."/>
            <person name="Pallen M.J."/>
        </authorList>
    </citation>
    <scope>NUCLEOTIDE SEQUENCE</scope>
    <source>
        <strain evidence="1">CHK189-12415</strain>
    </source>
</reference>
<accession>A0A9D1J4J8</accession>